<feature type="transmembrane region" description="Helical" evidence="6">
    <location>
        <begin position="245"/>
        <end position="265"/>
    </location>
</feature>
<dbReference type="eggNOG" id="COG0730">
    <property type="taxonomic scope" value="Bacteria"/>
</dbReference>
<dbReference type="PANTHER" id="PTHR43483:SF3">
    <property type="entry name" value="MEMBRANE TRANSPORTER PROTEIN HI_0806-RELATED"/>
    <property type="match status" value="1"/>
</dbReference>
<dbReference type="GO" id="GO:0005886">
    <property type="term" value="C:plasma membrane"/>
    <property type="evidence" value="ECO:0007669"/>
    <property type="project" value="UniProtKB-SubCell"/>
</dbReference>
<dbReference type="AlphaFoldDB" id="F9GRG9"/>
<reference evidence="7 8" key="1">
    <citation type="journal article" date="2011" name="J. Bacteriol.">
        <title>Genome Sequences for Five Strains of the Emerging Pathogen Haemophilus haemolyticus.</title>
        <authorList>
            <person name="Jordan I.K."/>
            <person name="Conley A.B."/>
            <person name="Antonov I.V."/>
            <person name="Arthur R.A."/>
            <person name="Cook E.D."/>
            <person name="Cooper G.P."/>
            <person name="Jones B.L."/>
            <person name="Knipe K.M."/>
            <person name="Lee K.J."/>
            <person name="Liu X."/>
            <person name="Mitchell G.J."/>
            <person name="Pande P.R."/>
            <person name="Petit R.A."/>
            <person name="Qin S."/>
            <person name="Rajan V.N."/>
            <person name="Sarda S."/>
            <person name="Sebastian A."/>
            <person name="Tang S."/>
            <person name="Thapliyal R."/>
            <person name="Varghese N.J."/>
            <person name="Ye T."/>
            <person name="Katz L.S."/>
            <person name="Wang X."/>
            <person name="Rowe L."/>
            <person name="Frace M."/>
            <person name="Mayer L.W."/>
        </authorList>
    </citation>
    <scope>NUCLEOTIDE SEQUENCE [LARGE SCALE GENOMIC DNA]</scope>
    <source>
        <strain evidence="7 8">M19501</strain>
    </source>
</reference>
<feature type="transmembrane region" description="Helical" evidence="6">
    <location>
        <begin position="74"/>
        <end position="94"/>
    </location>
</feature>
<dbReference type="Proteomes" id="UP000003258">
    <property type="component" value="Unassembled WGS sequence"/>
</dbReference>
<keyword evidence="3 6" id="KW-0812">Transmembrane</keyword>
<comment type="subcellular location">
    <subcellularLocation>
        <location evidence="6">Cell membrane</location>
        <topology evidence="6">Multi-pass membrane protein</topology>
    </subcellularLocation>
    <subcellularLocation>
        <location evidence="1">Membrane</location>
        <topology evidence="1">Multi-pass membrane protein</topology>
    </subcellularLocation>
</comment>
<accession>F9GRG9</accession>
<dbReference type="InterPro" id="IPR002781">
    <property type="entry name" value="TM_pro_TauE-like"/>
</dbReference>
<evidence type="ECO:0000256" key="6">
    <source>
        <dbReference type="RuleBase" id="RU363041"/>
    </source>
</evidence>
<keyword evidence="4 6" id="KW-1133">Transmembrane helix</keyword>
<sequence>MMLIIRYAHPLTPQLEYIIKLIFLIGVAMAISTIFILLICGICTNMVSAIFGIGGGVLMVPILRTLFPELPLQVISATSLTIVMCTALINLLFFHKQKIKIDYINMILWSIAMVIGVQIGFELSFYFSTAIISLIFTVSLSALAIKTFLNRSRTQIEVFNMSPIERAKGSISCCGGGLIAGITGIGGGSILAPLVGQLKGVKTQQIAVYTNYMMIIGGIGNLYGYLTRAFPYGVSLSGQLGYVNFLVVGVVTLGSFGMSFFSMKLRGLMNPALTRKLLAIILFCIAAYMCILEFVFH</sequence>
<evidence type="ECO:0000256" key="5">
    <source>
        <dbReference type="ARBA" id="ARBA00023136"/>
    </source>
</evidence>
<dbReference type="EMBL" id="AFQO01000016">
    <property type="protein sequence ID" value="EGT74142.1"/>
    <property type="molecule type" value="Genomic_DNA"/>
</dbReference>
<comment type="caution">
    <text evidence="7">The sequence shown here is derived from an EMBL/GenBank/DDBJ whole genome shotgun (WGS) entry which is preliminary data.</text>
</comment>
<evidence type="ECO:0000256" key="2">
    <source>
        <dbReference type="ARBA" id="ARBA00009142"/>
    </source>
</evidence>
<evidence type="ECO:0000313" key="8">
    <source>
        <dbReference type="Proteomes" id="UP000003258"/>
    </source>
</evidence>
<dbReference type="PANTHER" id="PTHR43483">
    <property type="entry name" value="MEMBRANE TRANSPORTER PROTEIN HI_0806-RELATED"/>
    <property type="match status" value="1"/>
</dbReference>
<protein>
    <recommendedName>
        <fullName evidence="6">Probable membrane transporter protein</fullName>
    </recommendedName>
</protein>
<dbReference type="PATRIC" id="fig|1028803.3.peg.1707"/>
<keyword evidence="5 6" id="KW-0472">Membrane</keyword>
<proteinExistence type="inferred from homology"/>
<gene>
    <name evidence="7" type="ORF">GG9_1629</name>
</gene>
<comment type="similarity">
    <text evidence="2 6">Belongs to the 4-toluene sulfonate uptake permease (TSUP) (TC 2.A.102) family.</text>
</comment>
<name>F9GRG9_HAEHA</name>
<feature type="transmembrane region" description="Helical" evidence="6">
    <location>
        <begin position="277"/>
        <end position="296"/>
    </location>
</feature>
<evidence type="ECO:0000256" key="1">
    <source>
        <dbReference type="ARBA" id="ARBA00004141"/>
    </source>
</evidence>
<feature type="transmembrane region" description="Helical" evidence="6">
    <location>
        <begin position="101"/>
        <end position="119"/>
    </location>
</feature>
<organism evidence="7 8">
    <name type="scientific">Haemophilus haemolyticus M19501</name>
    <dbReference type="NCBI Taxonomy" id="1028803"/>
    <lineage>
        <taxon>Bacteria</taxon>
        <taxon>Pseudomonadati</taxon>
        <taxon>Pseudomonadota</taxon>
        <taxon>Gammaproteobacteria</taxon>
        <taxon>Pasteurellales</taxon>
        <taxon>Pasteurellaceae</taxon>
        <taxon>Haemophilus</taxon>
    </lineage>
</organism>
<evidence type="ECO:0000313" key="7">
    <source>
        <dbReference type="EMBL" id="EGT74142.1"/>
    </source>
</evidence>
<keyword evidence="6" id="KW-1003">Cell membrane</keyword>
<dbReference type="Pfam" id="PF01925">
    <property type="entry name" value="TauE"/>
    <property type="match status" value="1"/>
</dbReference>
<feature type="transmembrane region" description="Helical" evidence="6">
    <location>
        <begin position="125"/>
        <end position="145"/>
    </location>
</feature>
<feature type="transmembrane region" description="Helical" evidence="6">
    <location>
        <begin position="21"/>
        <end position="54"/>
    </location>
</feature>
<feature type="transmembrane region" description="Helical" evidence="6">
    <location>
        <begin position="206"/>
        <end position="225"/>
    </location>
</feature>
<evidence type="ECO:0000256" key="3">
    <source>
        <dbReference type="ARBA" id="ARBA00022692"/>
    </source>
</evidence>
<evidence type="ECO:0000256" key="4">
    <source>
        <dbReference type="ARBA" id="ARBA00022989"/>
    </source>
</evidence>